<dbReference type="Proteomes" id="UP001269819">
    <property type="component" value="Unassembled WGS sequence"/>
</dbReference>
<accession>A0ABU3W2E9</accession>
<feature type="signal peptide" evidence="8">
    <location>
        <begin position="1"/>
        <end position="21"/>
    </location>
</feature>
<comment type="caution">
    <text evidence="10">The sequence shown here is derived from an EMBL/GenBank/DDBJ whole genome shotgun (WGS) entry which is preliminary data.</text>
</comment>
<protein>
    <submittedName>
        <fullName evidence="10">M48 family metalloprotease</fullName>
        <ecNumber evidence="10">3.4.24.-</ecNumber>
    </submittedName>
</protein>
<keyword evidence="3 6" id="KW-0378">Hydrolase</keyword>
<feature type="region of interest" description="Disordered" evidence="7">
    <location>
        <begin position="408"/>
        <end position="433"/>
    </location>
</feature>
<gene>
    <name evidence="10" type="ORF">RYS15_18720</name>
</gene>
<dbReference type="Gene3D" id="3.30.2010.10">
    <property type="entry name" value="Metalloproteases ('zincins'), catalytic domain"/>
    <property type="match status" value="1"/>
</dbReference>
<dbReference type="PROSITE" id="PS51257">
    <property type="entry name" value="PROKAR_LIPOPROTEIN"/>
    <property type="match status" value="1"/>
</dbReference>
<evidence type="ECO:0000313" key="10">
    <source>
        <dbReference type="EMBL" id="MDV2080723.1"/>
    </source>
</evidence>
<keyword evidence="8" id="KW-0732">Signal</keyword>
<comment type="cofactor">
    <cofactor evidence="6">
        <name>Zn(2+)</name>
        <dbReference type="ChEBI" id="CHEBI:29105"/>
    </cofactor>
    <text evidence="6">Binds 1 zinc ion per subunit.</text>
</comment>
<organism evidence="10 11">
    <name type="scientific">Marinobacter xestospongiae</name>
    <dbReference type="NCBI Taxonomy" id="994319"/>
    <lineage>
        <taxon>Bacteria</taxon>
        <taxon>Pseudomonadati</taxon>
        <taxon>Pseudomonadota</taxon>
        <taxon>Gammaproteobacteria</taxon>
        <taxon>Pseudomonadales</taxon>
        <taxon>Marinobacteraceae</taxon>
        <taxon>Marinobacter</taxon>
    </lineage>
</organism>
<evidence type="ECO:0000256" key="5">
    <source>
        <dbReference type="ARBA" id="ARBA00023049"/>
    </source>
</evidence>
<dbReference type="Pfam" id="PF13181">
    <property type="entry name" value="TPR_8"/>
    <property type="match status" value="2"/>
</dbReference>
<dbReference type="PANTHER" id="PTHR22726:SF1">
    <property type="entry name" value="METALLOENDOPEPTIDASE OMA1, MITOCHONDRIAL"/>
    <property type="match status" value="1"/>
</dbReference>
<dbReference type="InterPro" id="IPR019734">
    <property type="entry name" value="TPR_rpt"/>
</dbReference>
<feature type="domain" description="Peptidase M48" evidence="9">
    <location>
        <begin position="67"/>
        <end position="243"/>
    </location>
</feature>
<evidence type="ECO:0000256" key="2">
    <source>
        <dbReference type="ARBA" id="ARBA00022723"/>
    </source>
</evidence>
<evidence type="ECO:0000256" key="1">
    <source>
        <dbReference type="ARBA" id="ARBA00022670"/>
    </source>
</evidence>
<dbReference type="InterPro" id="IPR011990">
    <property type="entry name" value="TPR-like_helical_dom_sf"/>
</dbReference>
<dbReference type="CDD" id="cd07331">
    <property type="entry name" value="M48C_Oma1_like"/>
    <property type="match status" value="1"/>
</dbReference>
<keyword evidence="2" id="KW-0479">Metal-binding</keyword>
<dbReference type="SUPFAM" id="SSF48452">
    <property type="entry name" value="TPR-like"/>
    <property type="match status" value="1"/>
</dbReference>
<evidence type="ECO:0000256" key="3">
    <source>
        <dbReference type="ARBA" id="ARBA00022801"/>
    </source>
</evidence>
<dbReference type="GO" id="GO:0008237">
    <property type="term" value="F:metallopeptidase activity"/>
    <property type="evidence" value="ECO:0007669"/>
    <property type="project" value="UniProtKB-KW"/>
</dbReference>
<name>A0ABU3W2E9_9GAMM</name>
<evidence type="ECO:0000256" key="6">
    <source>
        <dbReference type="RuleBase" id="RU003983"/>
    </source>
</evidence>
<reference evidence="10 11" key="1">
    <citation type="submission" date="2023-10" db="EMBL/GenBank/DDBJ databases">
        <title>Characteristics and mechanism of a salt-tolerant marine origin heterotrophic nitrifying- aerobic denitrifying bacteria Marinobacter xestospongiae HN1.</title>
        <authorList>
            <person name="Qi R."/>
        </authorList>
    </citation>
    <scope>NUCLEOTIDE SEQUENCE [LARGE SCALE GENOMIC DNA]</scope>
    <source>
        <strain evidence="10 11">HN1</strain>
    </source>
</reference>
<keyword evidence="1 6" id="KW-0645">Protease</keyword>
<dbReference type="EMBL" id="JAWIIJ010000018">
    <property type="protein sequence ID" value="MDV2080723.1"/>
    <property type="molecule type" value="Genomic_DNA"/>
</dbReference>
<dbReference type="SMART" id="SM00028">
    <property type="entry name" value="TPR"/>
    <property type="match status" value="3"/>
</dbReference>
<evidence type="ECO:0000256" key="8">
    <source>
        <dbReference type="SAM" id="SignalP"/>
    </source>
</evidence>
<dbReference type="Pfam" id="PF01435">
    <property type="entry name" value="Peptidase_M48"/>
    <property type="match status" value="1"/>
</dbReference>
<evidence type="ECO:0000259" key="9">
    <source>
        <dbReference type="Pfam" id="PF01435"/>
    </source>
</evidence>
<proteinExistence type="inferred from homology"/>
<dbReference type="PANTHER" id="PTHR22726">
    <property type="entry name" value="METALLOENDOPEPTIDASE OMA1"/>
    <property type="match status" value="1"/>
</dbReference>
<evidence type="ECO:0000256" key="7">
    <source>
        <dbReference type="SAM" id="MobiDB-lite"/>
    </source>
</evidence>
<keyword evidence="11" id="KW-1185">Reference proteome</keyword>
<keyword evidence="5 6" id="KW-0482">Metalloprotease</keyword>
<evidence type="ECO:0000256" key="4">
    <source>
        <dbReference type="ARBA" id="ARBA00022833"/>
    </source>
</evidence>
<dbReference type="EC" id="3.4.24.-" evidence="10"/>
<dbReference type="InterPro" id="IPR051156">
    <property type="entry name" value="Mito/Outer_Membr_Metalloprot"/>
</dbReference>
<dbReference type="Gene3D" id="1.25.40.10">
    <property type="entry name" value="Tetratricopeptide repeat domain"/>
    <property type="match status" value="1"/>
</dbReference>
<feature type="chain" id="PRO_5047337227" evidence="8">
    <location>
        <begin position="22"/>
        <end position="433"/>
    </location>
</feature>
<sequence length="433" mass="47817">MRVLRRCLPLALLLAILGGCAVNPVTGEKQLSLISEQQEWTMGAKQYIPTQQTQGGQFYLDPELSFYVREVGMKLAAVSDRPDMPYEFVVLNSSVPNAWALPSGKIAINRGLLVQLEDEAQLASVLGHEIVHAAARHSVQRMQTGMLINAGMAGVGIALADSDWAQLAMGGAAVGAQLALAQYGQADELESDHYGIRYMVKAGYDPMAAVELQQLFVKLSEGRESSFVSGLFATHPPSQTRVDRNLELAQKLDGGGFRGRDVYQRHLATLKRLQPAYDAYDKAVSLIREEKFQQALGEINRAIDIEDGEAMFFALRGQIHQLLEQPDLADHDYDKAVSLYPEMFSYRLRRGLHAYALNNLNQAQEDITEANRTVPTSIGYLRLGDIAVRQQRKNDAIAHYRKASEAGGAIGQEAQRKLAQLTGTQPQQQPKQQ</sequence>
<evidence type="ECO:0000313" key="11">
    <source>
        <dbReference type="Proteomes" id="UP001269819"/>
    </source>
</evidence>
<dbReference type="InterPro" id="IPR001915">
    <property type="entry name" value="Peptidase_M48"/>
</dbReference>
<keyword evidence="4 6" id="KW-0862">Zinc</keyword>
<comment type="similarity">
    <text evidence="6">Belongs to the peptidase M48 family.</text>
</comment>